<dbReference type="SUPFAM" id="SSF46785">
    <property type="entry name" value="Winged helix' DNA-binding domain"/>
    <property type="match status" value="1"/>
</dbReference>
<gene>
    <name evidence="2" type="ORF">ACFQ2J_04860</name>
</gene>
<dbReference type="InterPro" id="IPR036390">
    <property type="entry name" value="WH_DNA-bd_sf"/>
</dbReference>
<dbReference type="PIRSF" id="PIRSF021350">
    <property type="entry name" value="UCP021350"/>
    <property type="match status" value="1"/>
</dbReference>
<dbReference type="Pfam" id="PF14493">
    <property type="entry name" value="HTH_40"/>
    <property type="match status" value="1"/>
</dbReference>
<evidence type="ECO:0000313" key="3">
    <source>
        <dbReference type="Proteomes" id="UP001596990"/>
    </source>
</evidence>
<feature type="domain" description="Helicase Helix-turn-helix" evidence="1">
    <location>
        <begin position="252"/>
        <end position="340"/>
    </location>
</feature>
<reference evidence="3" key="1">
    <citation type="journal article" date="2019" name="Int. J. Syst. Evol. Microbiol.">
        <title>The Global Catalogue of Microorganisms (GCM) 10K type strain sequencing project: providing services to taxonomists for standard genome sequencing and annotation.</title>
        <authorList>
            <consortium name="The Broad Institute Genomics Platform"/>
            <consortium name="The Broad Institute Genome Sequencing Center for Infectious Disease"/>
            <person name="Wu L."/>
            <person name="Ma J."/>
        </authorList>
    </citation>
    <scope>NUCLEOTIDE SEQUENCE [LARGE SCALE GENOMIC DNA]</scope>
    <source>
        <strain evidence="3">CCUG 56607</strain>
    </source>
</reference>
<name>A0ABW3KYA8_9BACI</name>
<evidence type="ECO:0000313" key="2">
    <source>
        <dbReference type="EMBL" id="MFD1018527.1"/>
    </source>
</evidence>
<keyword evidence="3" id="KW-1185">Reference proteome</keyword>
<accession>A0ABW3KYA8</accession>
<protein>
    <submittedName>
        <fullName evidence="2">Helix-turn-helix domain-containing protein</fullName>
    </submittedName>
</protein>
<dbReference type="EMBL" id="JBHTKL010000001">
    <property type="protein sequence ID" value="MFD1018527.1"/>
    <property type="molecule type" value="Genomic_DNA"/>
</dbReference>
<comment type="caution">
    <text evidence="2">The sequence shown here is derived from an EMBL/GenBank/DDBJ whole genome shotgun (WGS) entry which is preliminary data.</text>
</comment>
<proteinExistence type="predicted"/>
<evidence type="ECO:0000259" key="1">
    <source>
        <dbReference type="Pfam" id="PF14493"/>
    </source>
</evidence>
<organism evidence="2 3">
    <name type="scientific">Thalassobacillus hwangdonensis</name>
    <dbReference type="NCBI Taxonomy" id="546108"/>
    <lineage>
        <taxon>Bacteria</taxon>
        <taxon>Bacillati</taxon>
        <taxon>Bacillota</taxon>
        <taxon>Bacilli</taxon>
        <taxon>Bacillales</taxon>
        <taxon>Bacillaceae</taxon>
        <taxon>Thalassobacillus</taxon>
    </lineage>
</organism>
<dbReference type="RefSeq" id="WP_386057094.1">
    <property type="nucleotide sequence ID" value="NZ_JBHTKL010000001.1"/>
</dbReference>
<dbReference type="Proteomes" id="UP001596990">
    <property type="component" value="Unassembled WGS sequence"/>
</dbReference>
<dbReference type="InterPro" id="IPR029491">
    <property type="entry name" value="Helicase_HTH"/>
</dbReference>
<sequence length="354" mass="40995">MFDYILLDCITNIKGERTISGIYHLLDGKRSSQSLQDAHAYQLTNYFGILKGFSREDLHRALNRLEDNGWIERYEEVAVVTPMGNVQVQKMRNTYEPIHFRGLTLSSTIPLFTKRLFLYIQTVTNMHLGKNDFLPVEDDLETTEWVRNLYRTRKGNLQHHVRALYHELADLLRSMPEAEAEVFTYRLTGSGFIGLTTGQLAVRFGMDAVDVHLLLHHVCYRIYFTVKEGRDRYPSLALFTIDEQPHILVTNSAKRTYELLQEGFEPEQIGQIRRLKMSTVQDHLVEIALVVPSFEISDYVTNEAIEQIAATADTLDTNRLKDINAALQQRYDYFQIRMVLAHQQNQAKVGESYE</sequence>
<dbReference type="InterPro" id="IPR008308">
    <property type="entry name" value="YpbB-like"/>
</dbReference>